<dbReference type="Proteomes" id="UP000215134">
    <property type="component" value="Chromosome 1"/>
</dbReference>
<proteinExistence type="predicted"/>
<dbReference type="KEGG" id="sfj:SAMEA4384070_2700"/>
<organism evidence="2 3">
    <name type="scientific">Serratia ficaria</name>
    <dbReference type="NCBI Taxonomy" id="61651"/>
    <lineage>
        <taxon>Bacteria</taxon>
        <taxon>Pseudomonadati</taxon>
        <taxon>Pseudomonadota</taxon>
        <taxon>Gammaproteobacteria</taxon>
        <taxon>Enterobacterales</taxon>
        <taxon>Yersiniaceae</taxon>
        <taxon>Serratia</taxon>
    </lineage>
</organism>
<accession>A0A240C2A9</accession>
<dbReference type="OrthoDB" id="6490254at2"/>
<dbReference type="RefSeq" id="WP_095097775.1">
    <property type="nucleotide sequence ID" value="NZ_CAMIQD010000001.1"/>
</dbReference>
<gene>
    <name evidence="2" type="ORF">SAMEA4384070_02700</name>
</gene>
<dbReference type="Pfam" id="PF10908">
    <property type="entry name" value="Tlde1_dom"/>
    <property type="match status" value="1"/>
</dbReference>
<feature type="domain" description="Tlde1" evidence="1">
    <location>
        <begin position="28"/>
        <end position="151"/>
    </location>
</feature>
<reference evidence="2 3" key="1">
    <citation type="submission" date="2017-06" db="EMBL/GenBank/DDBJ databases">
        <authorList>
            <consortium name="Pathogen Informatics"/>
        </authorList>
    </citation>
    <scope>NUCLEOTIDE SEQUENCE [LARGE SCALE GENOMIC DNA]</scope>
    <source>
        <strain evidence="2 3">NCTC12148</strain>
    </source>
</reference>
<evidence type="ECO:0000313" key="3">
    <source>
        <dbReference type="Proteomes" id="UP000215134"/>
    </source>
</evidence>
<dbReference type="AlphaFoldDB" id="A0A240C2A9"/>
<dbReference type="EMBL" id="LT906479">
    <property type="protein sequence ID" value="SNW02251.1"/>
    <property type="molecule type" value="Genomic_DNA"/>
</dbReference>
<evidence type="ECO:0000313" key="2">
    <source>
        <dbReference type="EMBL" id="SNW02251.1"/>
    </source>
</evidence>
<protein>
    <submittedName>
        <fullName evidence="2">Protein of uncharacterized function (DUF2778)</fullName>
    </submittedName>
</protein>
<keyword evidence="3" id="KW-1185">Reference proteome</keyword>
<dbReference type="InterPro" id="IPR021225">
    <property type="entry name" value="Tlde1_dom"/>
</dbReference>
<sequence>MQICRLDYNTASSDRRVLTLHVYGVSAFPVFSGKPSMLNRPDCSFREKAALPPGQYWIVDRPLGSMRNRLEALGKDLWNGTNHNSWFGLYNFQTLTDSLWVNGKDRGGFRIHPLGPDGKGESHGCITFFNIPDFNRFRQAIIQRKKFKIPGSRKGILAYGRVDVTGTANYEACDV</sequence>
<name>A0A240C2A9_SERFI</name>
<evidence type="ECO:0000259" key="1">
    <source>
        <dbReference type="Pfam" id="PF10908"/>
    </source>
</evidence>